<keyword evidence="2" id="KW-1185">Reference proteome</keyword>
<evidence type="ECO:0000313" key="2">
    <source>
        <dbReference type="Proteomes" id="UP000328092"/>
    </source>
</evidence>
<sequence>MAHAIGNAIDEKDSLYFLPRGSPKASHSILARLPAV</sequence>
<organism evidence="1 2">
    <name type="scientific">Bradyrhizobium ivorense</name>
    <dbReference type="NCBI Taxonomy" id="2511166"/>
    <lineage>
        <taxon>Bacteria</taxon>
        <taxon>Pseudomonadati</taxon>
        <taxon>Pseudomonadota</taxon>
        <taxon>Alphaproteobacteria</taxon>
        <taxon>Hyphomicrobiales</taxon>
        <taxon>Nitrobacteraceae</taxon>
        <taxon>Bradyrhizobium</taxon>
    </lineage>
</organism>
<accession>A0A508T9K7</accession>
<reference evidence="1" key="1">
    <citation type="submission" date="2019-02" db="EMBL/GenBank/DDBJ databases">
        <authorList>
            <person name="Pothier F.J."/>
        </authorList>
    </citation>
    <scope>NUCLEOTIDE SEQUENCE</scope>
    <source>
        <strain evidence="1">CI-1B</strain>
    </source>
</reference>
<evidence type="ECO:0000313" key="1">
    <source>
        <dbReference type="EMBL" id="VIO70554.1"/>
    </source>
</evidence>
<comment type="caution">
    <text evidence="1">The sequence shown here is derived from an EMBL/GenBank/DDBJ whole genome shotgun (WGS) entry which is preliminary data.</text>
</comment>
<dbReference type="EMBL" id="CAADFC020000011">
    <property type="protein sequence ID" value="VIO70554.1"/>
    <property type="molecule type" value="Genomic_DNA"/>
</dbReference>
<protein>
    <submittedName>
        <fullName evidence="1">Uncharacterized protein</fullName>
    </submittedName>
</protein>
<dbReference type="Proteomes" id="UP000328092">
    <property type="component" value="Unassembled WGS sequence"/>
</dbReference>
<name>A0A508T9K7_9BRAD</name>
<proteinExistence type="predicted"/>
<gene>
    <name evidence="1" type="ORF">CI1B_32080</name>
</gene>
<dbReference type="AlphaFoldDB" id="A0A508T9K7"/>